<dbReference type="AlphaFoldDB" id="A0A7J7JJH8"/>
<dbReference type="OrthoDB" id="6116485at2759"/>
<dbReference type="SUPFAM" id="SSF52129">
    <property type="entry name" value="Caspase-like"/>
    <property type="match status" value="1"/>
</dbReference>
<reference evidence="7" key="1">
    <citation type="submission" date="2020-06" db="EMBL/GenBank/DDBJ databases">
        <title>Draft genome of Bugula neritina, a colonial animal packing powerful symbionts and potential medicines.</title>
        <authorList>
            <person name="Rayko M."/>
        </authorList>
    </citation>
    <scope>NUCLEOTIDE SEQUENCE [LARGE SCALE GENOMIC DNA]</scope>
    <source>
        <strain evidence="7">Kwan_BN1</strain>
    </source>
</reference>
<dbReference type="PRINTS" id="PR00376">
    <property type="entry name" value="IL1BCENZYME"/>
</dbReference>
<organism evidence="7 8">
    <name type="scientific">Bugula neritina</name>
    <name type="common">Brown bryozoan</name>
    <name type="synonym">Sertularia neritina</name>
    <dbReference type="NCBI Taxonomy" id="10212"/>
    <lineage>
        <taxon>Eukaryota</taxon>
        <taxon>Metazoa</taxon>
        <taxon>Spiralia</taxon>
        <taxon>Lophotrochozoa</taxon>
        <taxon>Bryozoa</taxon>
        <taxon>Gymnolaemata</taxon>
        <taxon>Cheilostomatida</taxon>
        <taxon>Flustrina</taxon>
        <taxon>Buguloidea</taxon>
        <taxon>Bugulidae</taxon>
        <taxon>Bugula</taxon>
    </lineage>
</organism>
<keyword evidence="2" id="KW-0645">Protease</keyword>
<dbReference type="Pfam" id="PF00656">
    <property type="entry name" value="Peptidase_C14"/>
    <property type="match status" value="1"/>
</dbReference>
<dbReference type="Gene3D" id="3.40.50.1460">
    <property type="match status" value="1"/>
</dbReference>
<proteinExistence type="inferred from homology"/>
<dbReference type="EMBL" id="VXIV02002266">
    <property type="protein sequence ID" value="KAF6026499.1"/>
    <property type="molecule type" value="Genomic_DNA"/>
</dbReference>
<evidence type="ECO:0000256" key="1">
    <source>
        <dbReference type="ARBA" id="ARBA00010134"/>
    </source>
</evidence>
<dbReference type="InterPro" id="IPR029030">
    <property type="entry name" value="Caspase-like_dom_sf"/>
</dbReference>
<evidence type="ECO:0000256" key="4">
    <source>
        <dbReference type="ARBA" id="ARBA00022801"/>
    </source>
</evidence>
<dbReference type="InterPro" id="IPR002398">
    <property type="entry name" value="Pept_C14"/>
</dbReference>
<dbReference type="GO" id="GO:0006508">
    <property type="term" value="P:proteolysis"/>
    <property type="evidence" value="ECO:0007669"/>
    <property type="project" value="UniProtKB-KW"/>
</dbReference>
<sequence>MHHELFKHLLRTETDFKENAAIRVAAKILQSFQIMYHSKKNFFHMPYFCKEILSDSLPNKGSCATFHAQLRFHGLPLPQYAYHQLAVDMLNSFSQDSDSITARNNGARVVNNDVTYQLVHDYKLGIVNIRVSFDFNQVCRAWEVLVDITNSSIEYIETRWRACKIGCKFFCSHCGLEKGHCPSSIMNPSWVNYRANRGKSPLHSSKAKDFTCEKDPSVPKCLLNPIALFFVVTSLSEGQKEEFSKFLNNHEQSSSSEDDTQVESDAESDISDHEDFFHLGEDPHIKVEVSVTKKEKIKQLFYSNKVYRMSETVRGRALIINNNLFSGDKRTGSKVDVENIEAVLKGLNFKVDVKDDKTAENMLEVIKEETQHPDNKDYGMHVTVLMSHGGTFGAHGVLYGSDGNTVKLLDVFDLLSSNNFKSMAGKPKVVIVVACREGIPFTLLHKN</sequence>
<evidence type="ECO:0000256" key="5">
    <source>
        <dbReference type="SAM" id="MobiDB-lite"/>
    </source>
</evidence>
<keyword evidence="3" id="KW-0053">Apoptosis</keyword>
<comment type="caution">
    <text evidence="7">The sequence shown here is derived from an EMBL/GenBank/DDBJ whole genome shotgun (WGS) entry which is preliminary data.</text>
</comment>
<feature type="domain" description="Caspase family p20" evidence="6">
    <location>
        <begin position="313"/>
        <end position="436"/>
    </location>
</feature>
<dbReference type="GO" id="GO:0004197">
    <property type="term" value="F:cysteine-type endopeptidase activity"/>
    <property type="evidence" value="ECO:0007669"/>
    <property type="project" value="InterPro"/>
</dbReference>
<name>A0A7J7JJH8_BUGNE</name>
<dbReference type="PANTHER" id="PTHR47901:SF8">
    <property type="entry name" value="CASPASE-3"/>
    <property type="match status" value="1"/>
</dbReference>
<feature type="region of interest" description="Disordered" evidence="5">
    <location>
        <begin position="246"/>
        <end position="267"/>
    </location>
</feature>
<evidence type="ECO:0000259" key="6">
    <source>
        <dbReference type="PROSITE" id="PS50208"/>
    </source>
</evidence>
<comment type="similarity">
    <text evidence="1">Belongs to the peptidase C14A family.</text>
</comment>
<dbReference type="InterPro" id="IPR015917">
    <property type="entry name" value="Pept_C14A"/>
</dbReference>
<dbReference type="InterPro" id="IPR001309">
    <property type="entry name" value="Pept_C14_p20"/>
</dbReference>
<evidence type="ECO:0000256" key="2">
    <source>
        <dbReference type="ARBA" id="ARBA00022670"/>
    </source>
</evidence>
<protein>
    <submittedName>
        <fullName evidence="7">CASP2</fullName>
    </submittedName>
</protein>
<dbReference type="PROSITE" id="PS50208">
    <property type="entry name" value="CASPASE_P20"/>
    <property type="match status" value="1"/>
</dbReference>
<keyword evidence="4" id="KW-0378">Hydrolase</keyword>
<gene>
    <name evidence="7" type="ORF">EB796_015192</name>
</gene>
<evidence type="ECO:0000313" key="8">
    <source>
        <dbReference type="Proteomes" id="UP000593567"/>
    </source>
</evidence>
<dbReference type="GO" id="GO:0006915">
    <property type="term" value="P:apoptotic process"/>
    <property type="evidence" value="ECO:0007669"/>
    <property type="project" value="UniProtKB-KW"/>
</dbReference>
<feature type="compositionally biased region" description="Acidic residues" evidence="5">
    <location>
        <begin position="256"/>
        <end position="267"/>
    </location>
</feature>
<accession>A0A7J7JJH8</accession>
<evidence type="ECO:0000313" key="7">
    <source>
        <dbReference type="EMBL" id="KAF6026499.1"/>
    </source>
</evidence>
<dbReference type="PANTHER" id="PTHR47901">
    <property type="entry name" value="CASPASE RECRUITMENT DOMAIN-CONTAINING PROTEIN 18"/>
    <property type="match status" value="1"/>
</dbReference>
<dbReference type="Proteomes" id="UP000593567">
    <property type="component" value="Unassembled WGS sequence"/>
</dbReference>
<evidence type="ECO:0000256" key="3">
    <source>
        <dbReference type="ARBA" id="ARBA00022703"/>
    </source>
</evidence>
<dbReference type="SMART" id="SM00115">
    <property type="entry name" value="CASc"/>
    <property type="match status" value="1"/>
</dbReference>
<keyword evidence="8" id="KW-1185">Reference proteome</keyword>
<feature type="compositionally biased region" description="Polar residues" evidence="5">
    <location>
        <begin position="246"/>
        <end position="255"/>
    </location>
</feature>
<dbReference type="InterPro" id="IPR011600">
    <property type="entry name" value="Pept_C14_caspase"/>
</dbReference>